<dbReference type="EMBL" id="JABFTP020000042">
    <property type="protein sequence ID" value="KAL3270759.1"/>
    <property type="molecule type" value="Genomic_DNA"/>
</dbReference>
<feature type="region of interest" description="Disordered" evidence="1">
    <location>
        <begin position="101"/>
        <end position="125"/>
    </location>
</feature>
<dbReference type="Proteomes" id="UP001516400">
    <property type="component" value="Unassembled WGS sequence"/>
</dbReference>
<evidence type="ECO:0000313" key="3">
    <source>
        <dbReference type="Proteomes" id="UP001516400"/>
    </source>
</evidence>
<comment type="caution">
    <text evidence="2">The sequence shown here is derived from an EMBL/GenBank/DDBJ whole genome shotgun (WGS) entry which is preliminary data.</text>
</comment>
<gene>
    <name evidence="2" type="ORF">HHI36_021284</name>
</gene>
<proteinExistence type="predicted"/>
<dbReference type="AlphaFoldDB" id="A0ABD2MWG1"/>
<name>A0ABD2MWG1_9CUCU</name>
<sequence>MIYILCLESMKLTSMKCRLVLVCSFTSLWSYMRVTIGSKEIEYLHLSKVEYVRKIIKRFSDQHLADLETRIALSSKYQGIAITMPNGGGKYGVEPWKLGRKRRSEPQTVEQLFRTPEEDEGDPSGLTPLSYDELLFLAKIGVMSLRQHY</sequence>
<evidence type="ECO:0000313" key="2">
    <source>
        <dbReference type="EMBL" id="KAL3270759.1"/>
    </source>
</evidence>
<protein>
    <submittedName>
        <fullName evidence="2">Uncharacterized protein</fullName>
    </submittedName>
</protein>
<keyword evidence="3" id="KW-1185">Reference proteome</keyword>
<reference evidence="2 3" key="1">
    <citation type="journal article" date="2021" name="BMC Biol.">
        <title>Horizontally acquired antibacterial genes associated with adaptive radiation of ladybird beetles.</title>
        <authorList>
            <person name="Li H.S."/>
            <person name="Tang X.F."/>
            <person name="Huang Y.H."/>
            <person name="Xu Z.Y."/>
            <person name="Chen M.L."/>
            <person name="Du X.Y."/>
            <person name="Qiu B.Y."/>
            <person name="Chen P.T."/>
            <person name="Zhang W."/>
            <person name="Slipinski A."/>
            <person name="Escalona H.E."/>
            <person name="Waterhouse R.M."/>
            <person name="Zwick A."/>
            <person name="Pang H."/>
        </authorList>
    </citation>
    <scope>NUCLEOTIDE SEQUENCE [LARGE SCALE GENOMIC DNA]</scope>
    <source>
        <strain evidence="2">SYSU2018</strain>
    </source>
</reference>
<accession>A0ABD2MWG1</accession>
<organism evidence="2 3">
    <name type="scientific">Cryptolaemus montrouzieri</name>
    <dbReference type="NCBI Taxonomy" id="559131"/>
    <lineage>
        <taxon>Eukaryota</taxon>
        <taxon>Metazoa</taxon>
        <taxon>Ecdysozoa</taxon>
        <taxon>Arthropoda</taxon>
        <taxon>Hexapoda</taxon>
        <taxon>Insecta</taxon>
        <taxon>Pterygota</taxon>
        <taxon>Neoptera</taxon>
        <taxon>Endopterygota</taxon>
        <taxon>Coleoptera</taxon>
        <taxon>Polyphaga</taxon>
        <taxon>Cucujiformia</taxon>
        <taxon>Coccinelloidea</taxon>
        <taxon>Coccinellidae</taxon>
        <taxon>Scymninae</taxon>
        <taxon>Scymnini</taxon>
        <taxon>Cryptolaemus</taxon>
    </lineage>
</organism>
<evidence type="ECO:0000256" key="1">
    <source>
        <dbReference type="SAM" id="MobiDB-lite"/>
    </source>
</evidence>